<dbReference type="InterPro" id="IPR014722">
    <property type="entry name" value="Rib_uL2_dom2"/>
</dbReference>
<dbReference type="Proteomes" id="UP000176939">
    <property type="component" value="Unassembled WGS sequence"/>
</dbReference>
<dbReference type="HAMAP" id="MF_01326_B">
    <property type="entry name" value="Ribosomal_uL24_B"/>
    <property type="match status" value="1"/>
</dbReference>
<keyword evidence="5" id="KW-0699">rRNA-binding</keyword>
<dbReference type="Gene3D" id="2.30.30.30">
    <property type="match status" value="1"/>
</dbReference>
<gene>
    <name evidence="5" type="primary">rplX</name>
    <name evidence="8" type="ORF">A2Z67_04335</name>
</gene>
<dbReference type="GO" id="GO:0019843">
    <property type="term" value="F:rRNA binding"/>
    <property type="evidence" value="ECO:0007669"/>
    <property type="project" value="UniProtKB-UniRule"/>
</dbReference>
<comment type="function">
    <text evidence="5">One of two assembly initiator proteins, it binds directly to the 5'-end of the 23S rRNA, where it nucleates assembly of the 50S subunit.</text>
</comment>
<evidence type="ECO:0000256" key="4">
    <source>
        <dbReference type="ARBA" id="ARBA00035206"/>
    </source>
</evidence>
<name>A0A1F7X6R6_9BACT</name>
<keyword evidence="5" id="KW-0694">RNA-binding</keyword>
<dbReference type="AlphaFoldDB" id="A0A1F7X6R6"/>
<dbReference type="InterPro" id="IPR008991">
    <property type="entry name" value="Translation_prot_SH3-like_sf"/>
</dbReference>
<feature type="domain" description="KOW" evidence="7">
    <location>
        <begin position="3"/>
        <end position="30"/>
    </location>
</feature>
<comment type="function">
    <text evidence="5">One of the proteins that surrounds the polypeptide exit tunnel on the outside of the subunit.</text>
</comment>
<keyword evidence="3 5" id="KW-0687">Ribonucleoprotein</keyword>
<proteinExistence type="inferred from homology"/>
<dbReference type="SMART" id="SM00739">
    <property type="entry name" value="KOW"/>
    <property type="match status" value="1"/>
</dbReference>
<organism evidence="8 9">
    <name type="scientific">Candidatus Woesebacteria bacterium RBG_13_36_22</name>
    <dbReference type="NCBI Taxonomy" id="1802478"/>
    <lineage>
        <taxon>Bacteria</taxon>
        <taxon>Candidatus Woeseibacteriota</taxon>
    </lineage>
</organism>
<dbReference type="GO" id="GO:0003735">
    <property type="term" value="F:structural constituent of ribosome"/>
    <property type="evidence" value="ECO:0007669"/>
    <property type="project" value="InterPro"/>
</dbReference>
<dbReference type="Pfam" id="PF17136">
    <property type="entry name" value="ribosomal_L24"/>
    <property type="match status" value="1"/>
</dbReference>
<evidence type="ECO:0000259" key="7">
    <source>
        <dbReference type="SMART" id="SM00739"/>
    </source>
</evidence>
<comment type="similarity">
    <text evidence="1 5 6">Belongs to the universal ribosomal protein uL24 family.</text>
</comment>
<evidence type="ECO:0000313" key="8">
    <source>
        <dbReference type="EMBL" id="OGM10593.1"/>
    </source>
</evidence>
<dbReference type="Pfam" id="PF00467">
    <property type="entry name" value="KOW"/>
    <property type="match status" value="1"/>
</dbReference>
<dbReference type="InterPro" id="IPR003256">
    <property type="entry name" value="Ribosomal_uL24"/>
</dbReference>
<dbReference type="InterPro" id="IPR005825">
    <property type="entry name" value="Ribosomal_uL24_CS"/>
</dbReference>
<comment type="caution">
    <text evidence="8">The sequence shown here is derived from an EMBL/GenBank/DDBJ whole genome shotgun (WGS) entry which is preliminary data.</text>
</comment>
<dbReference type="NCBIfam" id="TIGR01079">
    <property type="entry name" value="rplX_bact"/>
    <property type="match status" value="1"/>
</dbReference>
<dbReference type="InterPro" id="IPR005824">
    <property type="entry name" value="KOW"/>
</dbReference>
<evidence type="ECO:0000256" key="6">
    <source>
        <dbReference type="RuleBase" id="RU003477"/>
    </source>
</evidence>
<dbReference type="SUPFAM" id="SSF50104">
    <property type="entry name" value="Translation proteins SH3-like domain"/>
    <property type="match status" value="1"/>
</dbReference>
<keyword evidence="2 5" id="KW-0689">Ribosomal protein</keyword>
<evidence type="ECO:0000313" key="9">
    <source>
        <dbReference type="Proteomes" id="UP000176939"/>
    </source>
</evidence>
<accession>A0A1F7X6R6</accession>
<dbReference type="InterPro" id="IPR057264">
    <property type="entry name" value="Ribosomal_uL24_C"/>
</dbReference>
<dbReference type="CDD" id="cd06089">
    <property type="entry name" value="KOW_RPL26"/>
    <property type="match status" value="1"/>
</dbReference>
<dbReference type="GO" id="GO:1990904">
    <property type="term" value="C:ribonucleoprotein complex"/>
    <property type="evidence" value="ECO:0007669"/>
    <property type="project" value="UniProtKB-KW"/>
</dbReference>
<dbReference type="PANTHER" id="PTHR12903">
    <property type="entry name" value="MITOCHONDRIAL RIBOSOMAL PROTEIN L24"/>
    <property type="match status" value="1"/>
</dbReference>
<protein>
    <recommendedName>
        <fullName evidence="4 5">Large ribosomal subunit protein uL24</fullName>
    </recommendedName>
</protein>
<evidence type="ECO:0000256" key="1">
    <source>
        <dbReference type="ARBA" id="ARBA00010618"/>
    </source>
</evidence>
<reference evidence="8 9" key="1">
    <citation type="journal article" date="2016" name="Nat. Commun.">
        <title>Thousands of microbial genomes shed light on interconnected biogeochemical processes in an aquifer system.</title>
        <authorList>
            <person name="Anantharaman K."/>
            <person name="Brown C.T."/>
            <person name="Hug L.A."/>
            <person name="Sharon I."/>
            <person name="Castelle C.J."/>
            <person name="Probst A.J."/>
            <person name="Thomas B.C."/>
            <person name="Singh A."/>
            <person name="Wilkins M.J."/>
            <person name="Karaoz U."/>
            <person name="Brodie E.L."/>
            <person name="Williams K.H."/>
            <person name="Hubbard S.S."/>
            <person name="Banfield J.F."/>
        </authorList>
    </citation>
    <scope>NUCLEOTIDE SEQUENCE [LARGE SCALE GENOMIC DNA]</scope>
</reference>
<dbReference type="EMBL" id="MGFQ01000005">
    <property type="protein sequence ID" value="OGM10593.1"/>
    <property type="molecule type" value="Genomic_DNA"/>
</dbReference>
<dbReference type="InterPro" id="IPR041988">
    <property type="entry name" value="Ribosomal_uL24_KOW"/>
</dbReference>
<sequence>MLKLKVGDKIKVLTGKDKGRDGEIEKIFAKKGLLVIPGINIYKKHVKGYQGQKGGIYEIPRPMIFSKVALICPKCKKATRVGIRLVDKEKVRICKKCGKQIDSK</sequence>
<evidence type="ECO:0000256" key="3">
    <source>
        <dbReference type="ARBA" id="ARBA00023274"/>
    </source>
</evidence>
<dbReference type="PROSITE" id="PS01108">
    <property type="entry name" value="RIBOSOMAL_L24"/>
    <property type="match status" value="1"/>
</dbReference>
<dbReference type="GO" id="GO:0006412">
    <property type="term" value="P:translation"/>
    <property type="evidence" value="ECO:0007669"/>
    <property type="project" value="UniProtKB-UniRule"/>
</dbReference>
<comment type="subunit">
    <text evidence="5">Part of the 50S ribosomal subunit.</text>
</comment>
<evidence type="ECO:0000256" key="2">
    <source>
        <dbReference type="ARBA" id="ARBA00022980"/>
    </source>
</evidence>
<evidence type="ECO:0000256" key="5">
    <source>
        <dbReference type="HAMAP-Rule" id="MF_01326"/>
    </source>
</evidence>
<dbReference type="GO" id="GO:0005840">
    <property type="term" value="C:ribosome"/>
    <property type="evidence" value="ECO:0007669"/>
    <property type="project" value="UniProtKB-KW"/>
</dbReference>